<organism evidence="4 5">
    <name type="scientific">Candidula unifasciata</name>
    <dbReference type="NCBI Taxonomy" id="100452"/>
    <lineage>
        <taxon>Eukaryota</taxon>
        <taxon>Metazoa</taxon>
        <taxon>Spiralia</taxon>
        <taxon>Lophotrochozoa</taxon>
        <taxon>Mollusca</taxon>
        <taxon>Gastropoda</taxon>
        <taxon>Heterobranchia</taxon>
        <taxon>Euthyneura</taxon>
        <taxon>Panpulmonata</taxon>
        <taxon>Eupulmonata</taxon>
        <taxon>Stylommatophora</taxon>
        <taxon>Helicina</taxon>
        <taxon>Helicoidea</taxon>
        <taxon>Geomitridae</taxon>
        <taxon>Candidula</taxon>
    </lineage>
</organism>
<dbReference type="SUPFAM" id="SSF46911">
    <property type="entry name" value="Ribosomal protein S18"/>
    <property type="match status" value="1"/>
</dbReference>
<dbReference type="AlphaFoldDB" id="A0A8S3ZVL4"/>
<keyword evidence="2" id="KW-0689">Ribosomal protein</keyword>
<accession>A0A8S3ZVL4</accession>
<dbReference type="PANTHER" id="PTHR13479:SF40">
    <property type="entry name" value="SMALL RIBOSOMAL SUBUNIT PROTEIN BS18M"/>
    <property type="match status" value="1"/>
</dbReference>
<comment type="similarity">
    <text evidence="1">Belongs to the bacterial ribosomal protein bS18 family.</text>
</comment>
<proteinExistence type="inferred from homology"/>
<evidence type="ECO:0000256" key="1">
    <source>
        <dbReference type="ARBA" id="ARBA00005589"/>
    </source>
</evidence>
<comment type="caution">
    <text evidence="4">The sequence shown here is derived from an EMBL/GenBank/DDBJ whole genome shotgun (WGS) entry which is preliminary data.</text>
</comment>
<evidence type="ECO:0000256" key="3">
    <source>
        <dbReference type="ARBA" id="ARBA00023274"/>
    </source>
</evidence>
<dbReference type="GO" id="GO:0032543">
    <property type="term" value="P:mitochondrial translation"/>
    <property type="evidence" value="ECO:0007669"/>
    <property type="project" value="TreeGrafter"/>
</dbReference>
<sequence length="210" mass="24142">MAFVKHVRCVLLRGRTDQVTIALKNIHFQRLQGFTSLQRSNSQLFQDIRLLAWAVPNVNSLSSVNFYSRVAGKFNSRGQNTPTEKSDTQVPSCANEFNPALVEELLNKMEGDLPVASSPDPFEKDYHRCFICRYNIEVDHKNIRLLSQFVSPFTGRIYGRQITGLCIPMQNRVSQLIKRARLSGFMPFILKDPKYLQDPQPYDAMSKFKH</sequence>
<protein>
    <recommendedName>
        <fullName evidence="6">Mitochondrial ribosomal protein S18C</fullName>
    </recommendedName>
</protein>
<dbReference type="GO" id="GO:0005763">
    <property type="term" value="C:mitochondrial small ribosomal subunit"/>
    <property type="evidence" value="ECO:0007669"/>
    <property type="project" value="TreeGrafter"/>
</dbReference>
<dbReference type="Proteomes" id="UP000678393">
    <property type="component" value="Unassembled WGS sequence"/>
</dbReference>
<dbReference type="GO" id="GO:0070181">
    <property type="term" value="F:small ribosomal subunit rRNA binding"/>
    <property type="evidence" value="ECO:0007669"/>
    <property type="project" value="TreeGrafter"/>
</dbReference>
<name>A0A8S3ZVL4_9EUPU</name>
<dbReference type="Pfam" id="PF01084">
    <property type="entry name" value="Ribosomal_S18"/>
    <property type="match status" value="1"/>
</dbReference>
<dbReference type="GO" id="GO:0003735">
    <property type="term" value="F:structural constituent of ribosome"/>
    <property type="evidence" value="ECO:0007669"/>
    <property type="project" value="InterPro"/>
</dbReference>
<reference evidence="4" key="1">
    <citation type="submission" date="2021-04" db="EMBL/GenBank/DDBJ databases">
        <authorList>
            <consortium name="Molecular Ecology Group"/>
        </authorList>
    </citation>
    <scope>NUCLEOTIDE SEQUENCE</scope>
</reference>
<evidence type="ECO:0000313" key="5">
    <source>
        <dbReference type="Proteomes" id="UP000678393"/>
    </source>
</evidence>
<evidence type="ECO:0008006" key="6">
    <source>
        <dbReference type="Google" id="ProtNLM"/>
    </source>
</evidence>
<dbReference type="EMBL" id="CAJHNH020006301">
    <property type="protein sequence ID" value="CAG5133553.1"/>
    <property type="molecule type" value="Genomic_DNA"/>
</dbReference>
<gene>
    <name evidence="4" type="ORF">CUNI_LOCUS19111</name>
</gene>
<evidence type="ECO:0000313" key="4">
    <source>
        <dbReference type="EMBL" id="CAG5133553.1"/>
    </source>
</evidence>
<dbReference type="InterPro" id="IPR001648">
    <property type="entry name" value="Ribosomal_bS18"/>
</dbReference>
<dbReference type="OrthoDB" id="10066799at2759"/>
<keyword evidence="3" id="KW-0687">Ribonucleoprotein</keyword>
<dbReference type="PANTHER" id="PTHR13479">
    <property type="entry name" value="30S RIBOSOMAL PROTEIN S18"/>
    <property type="match status" value="1"/>
</dbReference>
<dbReference type="Gene3D" id="4.10.640.10">
    <property type="entry name" value="Ribosomal protein S18"/>
    <property type="match status" value="1"/>
</dbReference>
<dbReference type="InterPro" id="IPR036870">
    <property type="entry name" value="Ribosomal_bS18_sf"/>
</dbReference>
<evidence type="ECO:0000256" key="2">
    <source>
        <dbReference type="ARBA" id="ARBA00022980"/>
    </source>
</evidence>
<dbReference type="NCBIfam" id="TIGR00165">
    <property type="entry name" value="S18"/>
    <property type="match status" value="1"/>
</dbReference>
<keyword evidence="5" id="KW-1185">Reference proteome</keyword>